<evidence type="ECO:0000256" key="2">
    <source>
        <dbReference type="ARBA" id="ARBA00022692"/>
    </source>
</evidence>
<keyword evidence="2 5" id="KW-0812">Transmembrane</keyword>
<keyword evidence="4 5" id="KW-0472">Membrane</keyword>
<dbReference type="Pfam" id="PF05154">
    <property type="entry name" value="TM2"/>
    <property type="match status" value="1"/>
</dbReference>
<feature type="transmembrane region" description="Helical" evidence="5">
    <location>
        <begin position="84"/>
        <end position="103"/>
    </location>
</feature>
<dbReference type="AlphaFoldDB" id="A0A7W9BAE7"/>
<keyword evidence="8" id="KW-1185">Reference proteome</keyword>
<sequence>MRGQILGVDTRAGEGQIAGEDGRRYAFRPEDWAHRGEPAIGLQVDFEPENSRALSIFPVPGAQPVATQMYPAAPREPTTSKNKIVAALLAFFLGVLGVHRFYLGRTGSGIVMLVLTVTVIGTLITVPWSWVDTIRYLVMSDRDFARRFGND</sequence>
<dbReference type="RefSeq" id="WP_184053976.1">
    <property type="nucleotide sequence ID" value="NZ_JACIJK010000001.1"/>
</dbReference>
<reference evidence="7 8" key="1">
    <citation type="submission" date="2020-08" db="EMBL/GenBank/DDBJ databases">
        <title>Genomic Encyclopedia of Type Strains, Phase IV (KMG-IV): sequencing the most valuable type-strain genomes for metagenomic binning, comparative biology and taxonomic classification.</title>
        <authorList>
            <person name="Goeker M."/>
        </authorList>
    </citation>
    <scope>NUCLEOTIDE SEQUENCE [LARGE SCALE GENOMIC DNA]</scope>
    <source>
        <strain evidence="7 8">DSM 100044</strain>
    </source>
</reference>
<accession>A0A7W9BAE7</accession>
<dbReference type="InterPro" id="IPR007829">
    <property type="entry name" value="TM2"/>
</dbReference>
<keyword evidence="3 5" id="KW-1133">Transmembrane helix</keyword>
<proteinExistence type="predicted"/>
<comment type="caution">
    <text evidence="7">The sequence shown here is derived from an EMBL/GenBank/DDBJ whole genome shotgun (WGS) entry which is preliminary data.</text>
</comment>
<dbReference type="EMBL" id="JACIJK010000001">
    <property type="protein sequence ID" value="MBB5713553.1"/>
    <property type="molecule type" value="Genomic_DNA"/>
</dbReference>
<feature type="transmembrane region" description="Helical" evidence="5">
    <location>
        <begin position="109"/>
        <end position="131"/>
    </location>
</feature>
<evidence type="ECO:0000259" key="6">
    <source>
        <dbReference type="Pfam" id="PF05154"/>
    </source>
</evidence>
<dbReference type="Proteomes" id="UP000546200">
    <property type="component" value="Unassembled WGS sequence"/>
</dbReference>
<comment type="subcellular location">
    <subcellularLocation>
        <location evidence="1">Membrane</location>
        <topology evidence="1">Multi-pass membrane protein</topology>
    </subcellularLocation>
</comment>
<evidence type="ECO:0000256" key="4">
    <source>
        <dbReference type="ARBA" id="ARBA00023136"/>
    </source>
</evidence>
<name>A0A7W9BAE7_9SPHN</name>
<feature type="domain" description="TM2" evidence="6">
    <location>
        <begin position="80"/>
        <end position="133"/>
    </location>
</feature>
<evidence type="ECO:0000313" key="8">
    <source>
        <dbReference type="Proteomes" id="UP000546200"/>
    </source>
</evidence>
<evidence type="ECO:0000256" key="3">
    <source>
        <dbReference type="ARBA" id="ARBA00022989"/>
    </source>
</evidence>
<organism evidence="7 8">
    <name type="scientific">Sphingomonas aerophila</name>
    <dbReference type="NCBI Taxonomy" id="1344948"/>
    <lineage>
        <taxon>Bacteria</taxon>
        <taxon>Pseudomonadati</taxon>
        <taxon>Pseudomonadota</taxon>
        <taxon>Alphaproteobacteria</taxon>
        <taxon>Sphingomonadales</taxon>
        <taxon>Sphingomonadaceae</taxon>
        <taxon>Sphingomonas</taxon>
    </lineage>
</organism>
<gene>
    <name evidence="7" type="ORF">FHS94_000372</name>
</gene>
<evidence type="ECO:0000256" key="1">
    <source>
        <dbReference type="ARBA" id="ARBA00004141"/>
    </source>
</evidence>
<protein>
    <submittedName>
        <fullName evidence="7">TM2 domain-containing membrane protein YozV</fullName>
    </submittedName>
</protein>
<dbReference type="GO" id="GO:0016020">
    <property type="term" value="C:membrane"/>
    <property type="evidence" value="ECO:0007669"/>
    <property type="project" value="UniProtKB-SubCell"/>
</dbReference>
<evidence type="ECO:0000313" key="7">
    <source>
        <dbReference type="EMBL" id="MBB5713553.1"/>
    </source>
</evidence>
<evidence type="ECO:0000256" key="5">
    <source>
        <dbReference type="SAM" id="Phobius"/>
    </source>
</evidence>